<gene>
    <name evidence="1" type="ORF">DT594_15865</name>
</gene>
<evidence type="ECO:0000313" key="1">
    <source>
        <dbReference type="EMBL" id="KAA0692432.1"/>
    </source>
</evidence>
<evidence type="ECO:0008006" key="3">
    <source>
        <dbReference type="Google" id="ProtNLM"/>
    </source>
</evidence>
<reference evidence="1 2" key="1">
    <citation type="submission" date="2018-07" db="EMBL/GenBank/DDBJ databases">
        <title>Pseudomonas laoshanensis sp. nov., isolated from soil.</title>
        <authorList>
            <person name="Sun J."/>
            <person name="Yu L."/>
            <person name="Wang M."/>
            <person name="Zhang C."/>
        </authorList>
    </citation>
    <scope>NUCLEOTIDE SEQUENCE [LARGE SCALE GENOMIC DNA]</scope>
    <source>
        <strain evidence="1 2">Y22</strain>
    </source>
</reference>
<comment type="caution">
    <text evidence="1">The sequence shown here is derived from an EMBL/GenBank/DDBJ whole genome shotgun (WGS) entry which is preliminary data.</text>
</comment>
<accession>A0A7V7GQF5</accession>
<evidence type="ECO:0000313" key="2">
    <source>
        <dbReference type="Proteomes" id="UP000463138"/>
    </source>
</evidence>
<sequence length="200" mass="22144">MTQRDPSEPSRLLKDLESIRTLLDEHPEDEGQGVAAHSSGAEDQLDIPLLQDVIVDAPGLNLTAPLTPIDHHSAEDEAAAHHPGRPKPNPFLPYDQLARLAEERVQLDRLMAGHIPPAPKPGTQHTSTLVNPPPGYSTKHFGTPPDVQAGARQLRMEARLHAEAQLILQDVIDDLIPTIEAELRNRLRDKLEQMVQEQMK</sequence>
<name>A0A7V7GQF5_9GAMM</name>
<dbReference type="Proteomes" id="UP000463138">
    <property type="component" value="Unassembled WGS sequence"/>
</dbReference>
<organism evidence="1 2">
    <name type="scientific">Halopseudomonas laoshanensis</name>
    <dbReference type="NCBI Taxonomy" id="2268758"/>
    <lineage>
        <taxon>Bacteria</taxon>
        <taxon>Pseudomonadati</taxon>
        <taxon>Pseudomonadota</taxon>
        <taxon>Gammaproteobacteria</taxon>
        <taxon>Pseudomonadales</taxon>
        <taxon>Pseudomonadaceae</taxon>
        <taxon>Halopseudomonas</taxon>
    </lineage>
</organism>
<protein>
    <recommendedName>
        <fullName evidence="3">DNA polymerase III subunit chi</fullName>
    </recommendedName>
</protein>
<dbReference type="OrthoDB" id="6196114at2"/>
<keyword evidence="2" id="KW-1185">Reference proteome</keyword>
<dbReference type="AlphaFoldDB" id="A0A7V7GQF5"/>
<dbReference type="RefSeq" id="WP_149333726.1">
    <property type="nucleotide sequence ID" value="NZ_QOVF01000006.1"/>
</dbReference>
<proteinExistence type="predicted"/>
<dbReference type="EMBL" id="QOVF01000006">
    <property type="protein sequence ID" value="KAA0692432.1"/>
    <property type="molecule type" value="Genomic_DNA"/>
</dbReference>